<comment type="similarity">
    <text evidence="3">Belongs to the RimP family.</text>
</comment>
<comment type="subcellular location">
    <subcellularLocation>
        <location evidence="3">Cytoplasm</location>
    </subcellularLocation>
</comment>
<reference evidence="6 7" key="1">
    <citation type="submission" date="2016-12" db="EMBL/GenBank/DDBJ databases">
        <authorList>
            <person name="Song W.-J."/>
            <person name="Kurnit D.M."/>
        </authorList>
    </citation>
    <scope>NUCLEOTIDE SEQUENCE [LARGE SCALE GENOMIC DNA]</scope>
    <source>
        <strain evidence="6 7">DSM 43162</strain>
    </source>
</reference>
<dbReference type="InterPro" id="IPR003728">
    <property type="entry name" value="Ribosome_maturation_RimP"/>
</dbReference>
<organism evidence="6 7">
    <name type="scientific">Geodermatophilus obscurus</name>
    <dbReference type="NCBI Taxonomy" id="1861"/>
    <lineage>
        <taxon>Bacteria</taxon>
        <taxon>Bacillati</taxon>
        <taxon>Actinomycetota</taxon>
        <taxon>Actinomycetes</taxon>
        <taxon>Geodermatophilales</taxon>
        <taxon>Geodermatophilaceae</taxon>
        <taxon>Geodermatophilus</taxon>
    </lineage>
</organism>
<dbReference type="PANTHER" id="PTHR33867">
    <property type="entry name" value="RIBOSOME MATURATION FACTOR RIMP"/>
    <property type="match status" value="1"/>
</dbReference>
<dbReference type="InterPro" id="IPR035956">
    <property type="entry name" value="RimP_N_sf"/>
</dbReference>
<evidence type="ECO:0000313" key="7">
    <source>
        <dbReference type="Proteomes" id="UP000184428"/>
    </source>
</evidence>
<dbReference type="Proteomes" id="UP000184428">
    <property type="component" value="Unassembled WGS sequence"/>
</dbReference>
<dbReference type="HAMAP" id="MF_01077">
    <property type="entry name" value="RimP"/>
    <property type="match status" value="1"/>
</dbReference>
<feature type="domain" description="Ribosome maturation factor RimP N-terminal" evidence="5">
    <location>
        <begin position="17"/>
        <end position="91"/>
    </location>
</feature>
<evidence type="ECO:0000313" key="6">
    <source>
        <dbReference type="EMBL" id="SHN86342.1"/>
    </source>
</evidence>
<dbReference type="SUPFAM" id="SSF75420">
    <property type="entry name" value="YhbC-like, N-terminal domain"/>
    <property type="match status" value="1"/>
</dbReference>
<dbReference type="AlphaFoldDB" id="A0A1M7UTM7"/>
<dbReference type="GO" id="GO:0000028">
    <property type="term" value="P:ribosomal small subunit assembly"/>
    <property type="evidence" value="ECO:0007669"/>
    <property type="project" value="TreeGrafter"/>
</dbReference>
<accession>A0A1M7UTM7</accession>
<evidence type="ECO:0000256" key="2">
    <source>
        <dbReference type="ARBA" id="ARBA00022517"/>
    </source>
</evidence>
<dbReference type="Pfam" id="PF02576">
    <property type="entry name" value="RimP_N"/>
    <property type="match status" value="1"/>
</dbReference>
<feature type="compositionally biased region" description="Acidic residues" evidence="4">
    <location>
        <begin position="185"/>
        <end position="195"/>
    </location>
</feature>
<comment type="function">
    <text evidence="3">Required for maturation of 30S ribosomal subunits.</text>
</comment>
<evidence type="ECO:0000256" key="3">
    <source>
        <dbReference type="HAMAP-Rule" id="MF_01077"/>
    </source>
</evidence>
<keyword evidence="2 3" id="KW-0690">Ribosome biogenesis</keyword>
<feature type="region of interest" description="Disordered" evidence="4">
    <location>
        <begin position="139"/>
        <end position="195"/>
    </location>
</feature>
<name>A0A1M7UTM7_9ACTN</name>
<dbReference type="InterPro" id="IPR028989">
    <property type="entry name" value="RimP_N"/>
</dbReference>
<dbReference type="OrthoDB" id="9805006at2"/>
<evidence type="ECO:0000259" key="5">
    <source>
        <dbReference type="Pfam" id="PF02576"/>
    </source>
</evidence>
<dbReference type="RefSeq" id="WP_072920351.1">
    <property type="nucleotide sequence ID" value="NZ_FRDM01000029.1"/>
</dbReference>
<dbReference type="NCBIfam" id="NF000930">
    <property type="entry name" value="PRK00092.2-2"/>
    <property type="match status" value="1"/>
</dbReference>
<dbReference type="GO" id="GO:0006412">
    <property type="term" value="P:translation"/>
    <property type="evidence" value="ECO:0007669"/>
    <property type="project" value="TreeGrafter"/>
</dbReference>
<evidence type="ECO:0000256" key="4">
    <source>
        <dbReference type="SAM" id="MobiDB-lite"/>
    </source>
</evidence>
<evidence type="ECO:0000256" key="1">
    <source>
        <dbReference type="ARBA" id="ARBA00022490"/>
    </source>
</evidence>
<keyword evidence="1 3" id="KW-0963">Cytoplasm</keyword>
<dbReference type="Gene3D" id="3.30.300.70">
    <property type="entry name" value="RimP-like superfamily, N-terminal"/>
    <property type="match status" value="1"/>
</dbReference>
<dbReference type="GO" id="GO:0005829">
    <property type="term" value="C:cytosol"/>
    <property type="evidence" value="ECO:0007669"/>
    <property type="project" value="TreeGrafter"/>
</dbReference>
<sequence>MSAAPRTDPVATRMAGLVAPVVEAAGYDLEELVVTPAGRRSIVRVVVDRDAGVTLDDVAEVSRAVSTALDEHDGEFGSAPYVLEVTSPGVDRPLTEPRHWRRNTGRLVTVSVGPESSPEQVIARVLEVDGHGVILAVEAGGKPGARKRPPTRRQVPWPELGAGRVQVEFGRPGAGGDSEPHDEPDPADDDDGGGQ</sequence>
<gene>
    <name evidence="3" type="primary">rimP</name>
    <name evidence="6" type="ORF">SAMN05660350_03922</name>
</gene>
<protein>
    <recommendedName>
        <fullName evidence="3">Ribosome maturation factor RimP</fullName>
    </recommendedName>
</protein>
<dbReference type="PANTHER" id="PTHR33867:SF1">
    <property type="entry name" value="RIBOSOME MATURATION FACTOR RIMP"/>
    <property type="match status" value="1"/>
</dbReference>
<proteinExistence type="inferred from homology"/>
<dbReference type="EMBL" id="FRDM01000029">
    <property type="protein sequence ID" value="SHN86342.1"/>
    <property type="molecule type" value="Genomic_DNA"/>
</dbReference>